<evidence type="ECO:0000256" key="10">
    <source>
        <dbReference type="ARBA" id="ARBA00022692"/>
    </source>
</evidence>
<evidence type="ECO:0000256" key="3">
    <source>
        <dbReference type="ARBA" id="ARBA00004663"/>
    </source>
</evidence>
<proteinExistence type="inferred from homology"/>
<dbReference type="HAMAP" id="MF_00719">
    <property type="entry name" value="CobS"/>
    <property type="match status" value="1"/>
</dbReference>
<evidence type="ECO:0000256" key="19">
    <source>
        <dbReference type="HAMAP-Rule" id="MF_00719"/>
    </source>
</evidence>
<comment type="cofactor">
    <cofactor evidence="1 19">
        <name>Mg(2+)</name>
        <dbReference type="ChEBI" id="CHEBI:18420"/>
    </cofactor>
</comment>
<dbReference type="PANTHER" id="PTHR34148:SF1">
    <property type="entry name" value="ADENOSYLCOBINAMIDE-GDP RIBAZOLETRANSFERASE"/>
    <property type="match status" value="1"/>
</dbReference>
<evidence type="ECO:0000256" key="8">
    <source>
        <dbReference type="ARBA" id="ARBA00022573"/>
    </source>
</evidence>
<name>B3PC83_CELJU</name>
<evidence type="ECO:0000256" key="14">
    <source>
        <dbReference type="ARBA" id="ARBA00025228"/>
    </source>
</evidence>
<comment type="catalytic activity">
    <reaction evidence="18 19">
        <text>alpha-ribazole 5'-phosphate + adenosylcob(III)inamide-GDP = adenosylcob(III)alamin 5'-phosphate + GMP + H(+)</text>
        <dbReference type="Rhea" id="RHEA:23560"/>
        <dbReference type="ChEBI" id="CHEBI:15378"/>
        <dbReference type="ChEBI" id="CHEBI:57918"/>
        <dbReference type="ChEBI" id="CHEBI:58115"/>
        <dbReference type="ChEBI" id="CHEBI:60487"/>
        <dbReference type="ChEBI" id="CHEBI:60493"/>
        <dbReference type="EC" id="2.7.8.26"/>
    </reaction>
</comment>
<protein>
    <recommendedName>
        <fullName evidence="6 19">Adenosylcobinamide-GDP ribazoletransferase</fullName>
        <ecNumber evidence="5 19">2.7.8.26</ecNumber>
    </recommendedName>
    <alternativeName>
        <fullName evidence="16 19">Cobalamin synthase</fullName>
    </alternativeName>
    <alternativeName>
        <fullName evidence="15 19">Cobalamin-5'-phosphate synthase</fullName>
    </alternativeName>
</protein>
<evidence type="ECO:0000256" key="1">
    <source>
        <dbReference type="ARBA" id="ARBA00001946"/>
    </source>
</evidence>
<keyword evidence="10 19" id="KW-0812">Transmembrane</keyword>
<dbReference type="EC" id="2.7.8.26" evidence="5 19"/>
<dbReference type="EMBL" id="CP000934">
    <property type="protein sequence ID" value="ACE86006.1"/>
    <property type="molecule type" value="Genomic_DNA"/>
</dbReference>
<dbReference type="Pfam" id="PF02654">
    <property type="entry name" value="CobS"/>
    <property type="match status" value="1"/>
</dbReference>
<feature type="transmembrane region" description="Helical" evidence="19">
    <location>
        <begin position="135"/>
        <end position="160"/>
    </location>
</feature>
<dbReference type="NCBIfam" id="NF001277">
    <property type="entry name" value="PRK00235.1-3"/>
    <property type="match status" value="1"/>
</dbReference>
<dbReference type="Proteomes" id="UP000001036">
    <property type="component" value="Chromosome"/>
</dbReference>
<keyword evidence="13 19" id="KW-0472">Membrane</keyword>
<dbReference type="AlphaFoldDB" id="B3PC83"/>
<dbReference type="STRING" id="498211.CJA_2897"/>
<dbReference type="GO" id="GO:0008818">
    <property type="term" value="F:cobalamin 5'-phosphate synthase activity"/>
    <property type="evidence" value="ECO:0007669"/>
    <property type="project" value="UniProtKB-UniRule"/>
</dbReference>
<dbReference type="KEGG" id="cja:CJA_2897"/>
<evidence type="ECO:0000256" key="2">
    <source>
        <dbReference type="ARBA" id="ARBA00004651"/>
    </source>
</evidence>
<evidence type="ECO:0000256" key="17">
    <source>
        <dbReference type="ARBA" id="ARBA00048623"/>
    </source>
</evidence>
<dbReference type="GO" id="GO:0009236">
    <property type="term" value="P:cobalamin biosynthetic process"/>
    <property type="evidence" value="ECO:0007669"/>
    <property type="project" value="UniProtKB-UniRule"/>
</dbReference>
<dbReference type="RefSeq" id="WP_012488481.1">
    <property type="nucleotide sequence ID" value="NC_010995.1"/>
</dbReference>
<evidence type="ECO:0000313" key="21">
    <source>
        <dbReference type="Proteomes" id="UP000001036"/>
    </source>
</evidence>
<evidence type="ECO:0000256" key="13">
    <source>
        <dbReference type="ARBA" id="ARBA00023136"/>
    </source>
</evidence>
<evidence type="ECO:0000256" key="4">
    <source>
        <dbReference type="ARBA" id="ARBA00010561"/>
    </source>
</evidence>
<dbReference type="PANTHER" id="PTHR34148">
    <property type="entry name" value="ADENOSYLCOBINAMIDE-GDP RIBAZOLETRANSFERASE"/>
    <property type="match status" value="1"/>
</dbReference>
<organism evidence="20 21">
    <name type="scientific">Cellvibrio japonicus (strain Ueda107)</name>
    <name type="common">Pseudomonas fluorescens subsp. cellulosa</name>
    <dbReference type="NCBI Taxonomy" id="498211"/>
    <lineage>
        <taxon>Bacteria</taxon>
        <taxon>Pseudomonadati</taxon>
        <taxon>Pseudomonadota</taxon>
        <taxon>Gammaproteobacteria</taxon>
        <taxon>Cellvibrionales</taxon>
        <taxon>Cellvibrionaceae</taxon>
        <taxon>Cellvibrio</taxon>
    </lineage>
</organism>
<comment type="similarity">
    <text evidence="4 19">Belongs to the CobS family.</text>
</comment>
<sequence>MKQQLHLFLLALGFFSRIPIPAQVEYSAENLNRASRYFALVGGLLGALVALVFWAAQHLFPETVSLWLAMVFSLLLTGTFHEDGLADTADGFGGAFERDKKLLIMKDSRIGSYGACALVMALLGKYLLLIENTDIITALLIAYPLSRAVSGSLIFSMVYVADTDTSKSKPLANNQSRTDLFILLLGILPFFVLLPLVQTLILLGLLILLRQLAITYLARQIGGYTGDTLGAVQQVAELGIYGALLTFL</sequence>
<evidence type="ECO:0000256" key="11">
    <source>
        <dbReference type="ARBA" id="ARBA00022842"/>
    </source>
</evidence>
<evidence type="ECO:0000256" key="15">
    <source>
        <dbReference type="ARBA" id="ARBA00032605"/>
    </source>
</evidence>
<comment type="pathway">
    <text evidence="3 19">Cofactor biosynthesis; adenosylcobalamin biosynthesis; adenosylcobalamin from cob(II)yrinate a,c-diamide: step 7/7.</text>
</comment>
<dbReference type="OrthoDB" id="9794626at2"/>
<keyword evidence="11 19" id="KW-0460">Magnesium</keyword>
<feature type="transmembrane region" description="Helical" evidence="19">
    <location>
        <begin position="37"/>
        <end position="56"/>
    </location>
</feature>
<keyword evidence="9 19" id="KW-0808">Transferase</keyword>
<evidence type="ECO:0000256" key="7">
    <source>
        <dbReference type="ARBA" id="ARBA00022475"/>
    </source>
</evidence>
<dbReference type="InterPro" id="IPR003805">
    <property type="entry name" value="CobS"/>
</dbReference>
<keyword evidence="21" id="KW-1185">Reference proteome</keyword>
<dbReference type="eggNOG" id="COG0368">
    <property type="taxonomic scope" value="Bacteria"/>
</dbReference>
<comment type="subcellular location">
    <subcellularLocation>
        <location evidence="19">Cell inner membrane</location>
        <topology evidence="19">Multi-pass membrane protein</topology>
    </subcellularLocation>
    <subcellularLocation>
        <location evidence="2">Cell membrane</location>
        <topology evidence="2">Multi-pass membrane protein</topology>
    </subcellularLocation>
</comment>
<evidence type="ECO:0000256" key="12">
    <source>
        <dbReference type="ARBA" id="ARBA00022989"/>
    </source>
</evidence>
<keyword evidence="19" id="KW-0997">Cell inner membrane</keyword>
<dbReference type="GO" id="GO:0051073">
    <property type="term" value="F:adenosylcobinamide-GDP ribazoletransferase activity"/>
    <property type="evidence" value="ECO:0007669"/>
    <property type="project" value="UniProtKB-UniRule"/>
</dbReference>
<keyword evidence="8 19" id="KW-0169">Cobalamin biosynthesis</keyword>
<keyword evidence="12 19" id="KW-1133">Transmembrane helix</keyword>
<evidence type="ECO:0000256" key="6">
    <source>
        <dbReference type="ARBA" id="ARBA00015850"/>
    </source>
</evidence>
<feature type="transmembrane region" description="Helical" evidence="19">
    <location>
        <begin position="180"/>
        <end position="209"/>
    </location>
</feature>
<dbReference type="NCBIfam" id="TIGR00317">
    <property type="entry name" value="cobS"/>
    <property type="match status" value="1"/>
</dbReference>
<comment type="function">
    <text evidence="14 19">Joins adenosylcobinamide-GDP and alpha-ribazole to generate adenosylcobalamin (Ado-cobalamin). Also synthesizes adenosylcobalamin 5'-phosphate from adenosylcobinamide-GDP and alpha-ribazole 5'-phosphate.</text>
</comment>
<evidence type="ECO:0000256" key="5">
    <source>
        <dbReference type="ARBA" id="ARBA00013200"/>
    </source>
</evidence>
<gene>
    <name evidence="19 20" type="primary">cobS</name>
    <name evidence="20" type="ordered locus">CJA_2897</name>
</gene>
<feature type="transmembrane region" description="Helical" evidence="19">
    <location>
        <begin position="110"/>
        <end position="128"/>
    </location>
</feature>
<evidence type="ECO:0000256" key="9">
    <source>
        <dbReference type="ARBA" id="ARBA00022679"/>
    </source>
</evidence>
<evidence type="ECO:0000256" key="16">
    <source>
        <dbReference type="ARBA" id="ARBA00032853"/>
    </source>
</evidence>
<comment type="catalytic activity">
    <reaction evidence="17 19">
        <text>alpha-ribazole + adenosylcob(III)inamide-GDP = adenosylcob(III)alamin + GMP + H(+)</text>
        <dbReference type="Rhea" id="RHEA:16049"/>
        <dbReference type="ChEBI" id="CHEBI:10329"/>
        <dbReference type="ChEBI" id="CHEBI:15378"/>
        <dbReference type="ChEBI" id="CHEBI:18408"/>
        <dbReference type="ChEBI" id="CHEBI:58115"/>
        <dbReference type="ChEBI" id="CHEBI:60487"/>
        <dbReference type="EC" id="2.7.8.26"/>
    </reaction>
</comment>
<dbReference type="UniPathway" id="UPA00148">
    <property type="reaction ID" value="UER00238"/>
</dbReference>
<accession>B3PC83</accession>
<evidence type="ECO:0000313" key="20">
    <source>
        <dbReference type="EMBL" id="ACE86006.1"/>
    </source>
</evidence>
<dbReference type="HOGENOM" id="CLU_057426_1_1_6"/>
<feature type="transmembrane region" description="Helical" evidence="19">
    <location>
        <begin position="63"/>
        <end position="81"/>
    </location>
</feature>
<evidence type="ECO:0000256" key="18">
    <source>
        <dbReference type="ARBA" id="ARBA00049504"/>
    </source>
</evidence>
<keyword evidence="7 19" id="KW-1003">Cell membrane</keyword>
<dbReference type="GO" id="GO:0005886">
    <property type="term" value="C:plasma membrane"/>
    <property type="evidence" value="ECO:0007669"/>
    <property type="project" value="UniProtKB-SubCell"/>
</dbReference>
<reference evidence="20 21" key="1">
    <citation type="journal article" date="2008" name="J. Bacteriol.">
        <title>Insights into plant cell wall degradation from the genome sequence of the soil bacterium Cellvibrio japonicus.</title>
        <authorList>
            <person name="Deboy R.T."/>
            <person name="Mongodin E.F."/>
            <person name="Fouts D.E."/>
            <person name="Tailford L.E."/>
            <person name="Khouri H."/>
            <person name="Emerson J.B."/>
            <person name="Mohamoud Y."/>
            <person name="Watkins K."/>
            <person name="Henrissat B."/>
            <person name="Gilbert H.J."/>
            <person name="Nelson K.E."/>
        </authorList>
    </citation>
    <scope>NUCLEOTIDE SEQUENCE [LARGE SCALE GENOMIC DNA]</scope>
    <source>
        <strain evidence="20 21">Ueda107</strain>
    </source>
</reference>